<dbReference type="OrthoDB" id="539213at2759"/>
<protein>
    <submittedName>
        <fullName evidence="1">Uncharacterized protein</fullName>
    </submittedName>
</protein>
<keyword evidence="2" id="KW-1185">Reference proteome</keyword>
<dbReference type="HOGENOM" id="CLU_572401_0_0_1"/>
<dbReference type="SMART" id="SM00248">
    <property type="entry name" value="ANK"/>
    <property type="match status" value="4"/>
</dbReference>
<dbReference type="EMBL" id="AQGS01000454">
    <property type="protein sequence ID" value="EPS39737.1"/>
    <property type="molecule type" value="Genomic_DNA"/>
</dbReference>
<dbReference type="InterPro" id="IPR036770">
    <property type="entry name" value="Ankyrin_rpt-contain_sf"/>
</dbReference>
<name>S8BWN1_DACHA</name>
<evidence type="ECO:0000313" key="1">
    <source>
        <dbReference type="EMBL" id="EPS39737.1"/>
    </source>
</evidence>
<reference evidence="2" key="2">
    <citation type="submission" date="2013-04" db="EMBL/GenBank/DDBJ databases">
        <title>Genomic mechanisms accounting for the adaptation to parasitism in nematode-trapping fungi.</title>
        <authorList>
            <person name="Ahren D.G."/>
        </authorList>
    </citation>
    <scope>NUCLEOTIDE SEQUENCE [LARGE SCALE GENOMIC DNA]</scope>
    <source>
        <strain evidence="2">CBS 200.50</strain>
    </source>
</reference>
<comment type="caution">
    <text evidence="1">The sequence shown here is derived from an EMBL/GenBank/DDBJ whole genome shotgun (WGS) entry which is preliminary data.</text>
</comment>
<dbReference type="InterPro" id="IPR002110">
    <property type="entry name" value="Ankyrin_rpt"/>
</dbReference>
<dbReference type="Gene3D" id="1.25.40.20">
    <property type="entry name" value="Ankyrin repeat-containing domain"/>
    <property type="match status" value="1"/>
</dbReference>
<reference evidence="1 2" key="1">
    <citation type="journal article" date="2013" name="PLoS Genet.">
        <title>Genomic mechanisms accounting for the adaptation to parasitism in nematode-trapping fungi.</title>
        <authorList>
            <person name="Meerupati T."/>
            <person name="Andersson K.M."/>
            <person name="Friman E."/>
            <person name="Kumar D."/>
            <person name="Tunlid A."/>
            <person name="Ahren D."/>
        </authorList>
    </citation>
    <scope>NUCLEOTIDE SEQUENCE [LARGE SCALE GENOMIC DNA]</scope>
    <source>
        <strain evidence="1 2">CBS 200.50</strain>
    </source>
</reference>
<accession>S8BWN1</accession>
<organism evidence="1 2">
    <name type="scientific">Dactylellina haptotyla (strain CBS 200.50)</name>
    <name type="common">Nematode-trapping fungus</name>
    <name type="synonym">Monacrosporium haptotylum</name>
    <dbReference type="NCBI Taxonomy" id="1284197"/>
    <lineage>
        <taxon>Eukaryota</taxon>
        <taxon>Fungi</taxon>
        <taxon>Dikarya</taxon>
        <taxon>Ascomycota</taxon>
        <taxon>Pezizomycotina</taxon>
        <taxon>Orbiliomycetes</taxon>
        <taxon>Orbiliales</taxon>
        <taxon>Orbiliaceae</taxon>
        <taxon>Dactylellina</taxon>
    </lineage>
</organism>
<evidence type="ECO:0000313" key="2">
    <source>
        <dbReference type="Proteomes" id="UP000015100"/>
    </source>
</evidence>
<dbReference type="SUPFAM" id="SSF48403">
    <property type="entry name" value="Ankyrin repeat"/>
    <property type="match status" value="1"/>
</dbReference>
<proteinExistence type="predicted"/>
<dbReference type="Proteomes" id="UP000015100">
    <property type="component" value="Unassembled WGS sequence"/>
</dbReference>
<sequence length="477" mass="54432">MLMIRLSNNIDDCLVQSQYMDKLMYFGFFPNNIQILEEIFKTERSLTTEGCSVIDISFNSQDYAEGFGVVARNFSYELLYAAARTGNLKILEMLIKVGILSSMDEDYYGIDNEVGATAVQFAIEHRQEAVIQRLFAAEINVGAKPVSHLSPSLLWTAVIFDRADLVADLIKLGARDTPKKFENSHLSSRYESHLKSLDLHWGKRIGSRFDGVKVVTALQLSVTGSRYDCFRVLAEEHALRRHFSCSRGRIGIIHLALVEKDYLMMERILARYEFLDHIDQPIGTEINGRSYACTALALAIYNLDARGTELLVARGAGLVHVNLESLRDKFEQPFRGTQELSSLPPPYSSYFNSLHEKDLYFILDTLAETAWMWDEEVSLTGLLQDSSDYDSDSESEKEDVTEISQFGHRSLADIFKLVHDLFKDYKSVEEKFWATFLALTCPFFQKLEIRIQKDTRRESGKSSFIRDFKVIEKPCAL</sequence>
<dbReference type="STRING" id="1284197.S8BWN1"/>
<gene>
    <name evidence="1" type="ORF">H072_6464</name>
</gene>
<dbReference type="AlphaFoldDB" id="S8BWN1"/>